<gene>
    <name evidence="1" type="ORF">SAMN04488238_102306</name>
</gene>
<dbReference type="AlphaFoldDB" id="A0A1H2U9Z2"/>
<proteinExistence type="predicted"/>
<protein>
    <submittedName>
        <fullName evidence="1">Uncharacterized protein</fullName>
    </submittedName>
</protein>
<organism evidence="1 2">
    <name type="scientific">Roseicitreum antarcticum</name>
    <dbReference type="NCBI Taxonomy" id="564137"/>
    <lineage>
        <taxon>Bacteria</taxon>
        <taxon>Pseudomonadati</taxon>
        <taxon>Pseudomonadota</taxon>
        <taxon>Alphaproteobacteria</taxon>
        <taxon>Rhodobacterales</taxon>
        <taxon>Paracoccaceae</taxon>
        <taxon>Roseicitreum</taxon>
    </lineage>
</organism>
<accession>A0A1H2U9Z2</accession>
<dbReference type="Proteomes" id="UP000198539">
    <property type="component" value="Unassembled WGS sequence"/>
</dbReference>
<dbReference type="RefSeq" id="WP_092885923.1">
    <property type="nucleotide sequence ID" value="NZ_CP061498.1"/>
</dbReference>
<sequence>MAQNDEDFQISLEDQGYAPTMLEINAAVRTLNAARFYLSAETLGFAAGQGMRVCPMIYGSSGTVSFLKDDWVQTILDAGDMLNAALQAYPFLTADWCSDFSKLEISIA</sequence>
<evidence type="ECO:0000313" key="2">
    <source>
        <dbReference type="Proteomes" id="UP000198539"/>
    </source>
</evidence>
<name>A0A1H2U9Z2_9RHOB</name>
<reference evidence="1 2" key="1">
    <citation type="submission" date="2016-10" db="EMBL/GenBank/DDBJ databases">
        <authorList>
            <person name="de Groot N.N."/>
        </authorList>
    </citation>
    <scope>NUCLEOTIDE SEQUENCE [LARGE SCALE GENOMIC DNA]</scope>
    <source>
        <strain evidence="1 2">CGMCC 1.8894</strain>
    </source>
</reference>
<evidence type="ECO:0000313" key="1">
    <source>
        <dbReference type="EMBL" id="SDW52264.1"/>
    </source>
</evidence>
<dbReference type="EMBL" id="FNOM01000002">
    <property type="protein sequence ID" value="SDW52264.1"/>
    <property type="molecule type" value="Genomic_DNA"/>
</dbReference>
<keyword evidence="2" id="KW-1185">Reference proteome</keyword>